<reference evidence="2 3" key="1">
    <citation type="submission" date="2016-10" db="EMBL/GenBank/DDBJ databases">
        <authorList>
            <person name="de Groot N.N."/>
        </authorList>
    </citation>
    <scope>NUCLEOTIDE SEQUENCE [LARGE SCALE GENOMIC DNA]</scope>
    <source>
        <strain evidence="2 3">DSM 23421</strain>
    </source>
</reference>
<dbReference type="EMBL" id="FNAO01000003">
    <property type="protein sequence ID" value="SDE06436.1"/>
    <property type="molecule type" value="Genomic_DNA"/>
</dbReference>
<name>A0A1G6ZXS3_9FLAO</name>
<proteinExistence type="predicted"/>
<keyword evidence="1" id="KW-0732">Signal</keyword>
<organism evidence="2 3">
    <name type="scientific">Pricia antarctica</name>
    <dbReference type="NCBI Taxonomy" id="641691"/>
    <lineage>
        <taxon>Bacteria</taxon>
        <taxon>Pseudomonadati</taxon>
        <taxon>Bacteroidota</taxon>
        <taxon>Flavobacteriia</taxon>
        <taxon>Flavobacteriales</taxon>
        <taxon>Flavobacteriaceae</taxon>
        <taxon>Pricia</taxon>
    </lineage>
</organism>
<evidence type="ECO:0000256" key="1">
    <source>
        <dbReference type="SAM" id="SignalP"/>
    </source>
</evidence>
<evidence type="ECO:0000313" key="2">
    <source>
        <dbReference type="EMBL" id="SDE06436.1"/>
    </source>
</evidence>
<sequence length="111" mass="12327">MRKLSVVLVAAMLLAAGNVFANEVTSVEPSESISAQISKLLSHNAFIQNEKALTAQVRFTLNNVHQIVVLSVETENLALADFIKQKLNYEKVDLEAYREGKIFTIPVRIVD</sequence>
<dbReference type="AlphaFoldDB" id="A0A1G6ZXS3"/>
<keyword evidence="3" id="KW-1185">Reference proteome</keyword>
<dbReference type="RefSeq" id="WP_091866707.1">
    <property type="nucleotide sequence ID" value="NZ_FNAO01000003.1"/>
</dbReference>
<dbReference type="OrthoDB" id="1163682at2"/>
<protein>
    <submittedName>
        <fullName evidence="2">Uncharacterized protein</fullName>
    </submittedName>
</protein>
<gene>
    <name evidence="2" type="ORF">SAMN05421636_103112</name>
</gene>
<evidence type="ECO:0000313" key="3">
    <source>
        <dbReference type="Proteomes" id="UP000199109"/>
    </source>
</evidence>
<feature type="signal peptide" evidence="1">
    <location>
        <begin position="1"/>
        <end position="21"/>
    </location>
</feature>
<feature type="chain" id="PRO_5011758238" evidence="1">
    <location>
        <begin position="22"/>
        <end position="111"/>
    </location>
</feature>
<accession>A0A1G6ZXS3</accession>
<dbReference type="Proteomes" id="UP000199109">
    <property type="component" value="Unassembled WGS sequence"/>
</dbReference>